<evidence type="ECO:0000313" key="7">
    <source>
        <dbReference type="Proteomes" id="UP000250462"/>
    </source>
</evidence>
<dbReference type="InterPro" id="IPR051201">
    <property type="entry name" value="Chloro_Bact_Ser_Proteases"/>
</dbReference>
<dbReference type="SMART" id="SM00228">
    <property type="entry name" value="PDZ"/>
    <property type="match status" value="1"/>
</dbReference>
<dbReference type="PRINTS" id="PR00834">
    <property type="entry name" value="PROTEASES2C"/>
</dbReference>
<feature type="region of interest" description="Disordered" evidence="4">
    <location>
        <begin position="76"/>
        <end position="103"/>
    </location>
</feature>
<comment type="similarity">
    <text evidence="1">Belongs to the peptidase S1C family.</text>
</comment>
<evidence type="ECO:0000313" key="6">
    <source>
        <dbReference type="EMBL" id="RAW14836.1"/>
    </source>
</evidence>
<feature type="compositionally biased region" description="Basic and acidic residues" evidence="4">
    <location>
        <begin position="13"/>
        <end position="24"/>
    </location>
</feature>
<gene>
    <name evidence="6" type="ORF">DPM12_10125</name>
</gene>
<keyword evidence="2" id="KW-0645">Protease</keyword>
<dbReference type="Gene3D" id="2.30.42.10">
    <property type="match status" value="1"/>
</dbReference>
<proteinExistence type="inferred from homology"/>
<evidence type="ECO:0000256" key="3">
    <source>
        <dbReference type="ARBA" id="ARBA00022801"/>
    </source>
</evidence>
<dbReference type="InterPro" id="IPR001940">
    <property type="entry name" value="Peptidase_S1C"/>
</dbReference>
<dbReference type="InterPro" id="IPR009003">
    <property type="entry name" value="Peptidase_S1_PA"/>
</dbReference>
<feature type="domain" description="PDZ" evidence="5">
    <location>
        <begin position="376"/>
        <end position="455"/>
    </location>
</feature>
<dbReference type="SUPFAM" id="SSF50156">
    <property type="entry name" value="PDZ domain-like"/>
    <property type="match status" value="1"/>
</dbReference>
<feature type="region of interest" description="Disordered" evidence="4">
    <location>
        <begin position="386"/>
        <end position="412"/>
    </location>
</feature>
<dbReference type="Proteomes" id="UP000250462">
    <property type="component" value="Unassembled WGS sequence"/>
</dbReference>
<accession>A0A329QRW3</accession>
<evidence type="ECO:0000256" key="4">
    <source>
        <dbReference type="SAM" id="MobiDB-lite"/>
    </source>
</evidence>
<evidence type="ECO:0000256" key="1">
    <source>
        <dbReference type="ARBA" id="ARBA00010541"/>
    </source>
</evidence>
<comment type="caution">
    <text evidence="6">The sequence shown here is derived from an EMBL/GenBank/DDBJ whole genome shotgun (WGS) entry which is preliminary data.</text>
</comment>
<dbReference type="Pfam" id="PF13365">
    <property type="entry name" value="Trypsin_2"/>
    <property type="match status" value="1"/>
</dbReference>
<dbReference type="GO" id="GO:0006508">
    <property type="term" value="P:proteolysis"/>
    <property type="evidence" value="ECO:0007669"/>
    <property type="project" value="UniProtKB-KW"/>
</dbReference>
<keyword evidence="3" id="KW-0378">Hydrolase</keyword>
<sequence>MMALVRGGWSNPDDAHTHGQDRQGSRCPDPWTGGTWTVCERSDSRLGADEQGIDRPHARRTARVWAQPERGKHAVSILNDPDRPASGAAGAAAAGARTEHPPRQLRFQERRWPLLAGAAALALVAGTAGGLAGAQLSEPTEGVNDTVTVIGSDPARVAGQSAESTAGVASEVLPSVVSISASDGTGSGFVISEDGYILTNYHVVAAGTDVENPSEGGTVELELHDGRQYDAEVVGTSPSYDLAVLSIDADDLEPVTLGDSSTVAVGDPVIAIGSPLGLESTVTSGIISARERPVTAGESAERSYINALQTDAAINPGNSGGPLVDADGRVVGVNSAIATLSLTPEVGSIGLGFAIPIDQARRTAEQLISDGEAVYPIMGVLLDNRHGGPGARVAEGDDEQPGVTPDGPADAAGVQPGDLIIAFEGERIPSPGALIVMLRSQQPGDTVTLTLERDDRSFDVEVTLDEAVG</sequence>
<dbReference type="Pfam" id="PF13180">
    <property type="entry name" value="PDZ_2"/>
    <property type="match status" value="1"/>
</dbReference>
<dbReference type="InterPro" id="IPR043504">
    <property type="entry name" value="Peptidase_S1_PA_chymotrypsin"/>
</dbReference>
<dbReference type="EMBL" id="QMIG01000007">
    <property type="protein sequence ID" value="RAW14836.1"/>
    <property type="molecule type" value="Genomic_DNA"/>
</dbReference>
<protein>
    <submittedName>
        <fullName evidence="6">Peptidase S1</fullName>
    </submittedName>
</protein>
<dbReference type="AlphaFoldDB" id="A0A329QRW3"/>
<dbReference type="SUPFAM" id="SSF50494">
    <property type="entry name" value="Trypsin-like serine proteases"/>
    <property type="match status" value="1"/>
</dbReference>
<dbReference type="Gene3D" id="2.40.10.10">
    <property type="entry name" value="Trypsin-like serine proteases"/>
    <property type="match status" value="2"/>
</dbReference>
<evidence type="ECO:0000256" key="2">
    <source>
        <dbReference type="ARBA" id="ARBA00022670"/>
    </source>
</evidence>
<dbReference type="InterPro" id="IPR001478">
    <property type="entry name" value="PDZ"/>
</dbReference>
<dbReference type="PANTHER" id="PTHR43343">
    <property type="entry name" value="PEPTIDASE S12"/>
    <property type="match status" value="1"/>
</dbReference>
<feature type="compositionally biased region" description="Low complexity" evidence="4">
    <location>
        <begin position="85"/>
        <end position="96"/>
    </location>
</feature>
<evidence type="ECO:0000259" key="5">
    <source>
        <dbReference type="SMART" id="SM00228"/>
    </source>
</evidence>
<feature type="region of interest" description="Disordered" evidence="4">
    <location>
        <begin position="1"/>
        <end position="32"/>
    </location>
</feature>
<organism evidence="6 7">
    <name type="scientific">Phytoactinopolyspora halophila</name>
    <dbReference type="NCBI Taxonomy" id="1981511"/>
    <lineage>
        <taxon>Bacteria</taxon>
        <taxon>Bacillati</taxon>
        <taxon>Actinomycetota</taxon>
        <taxon>Actinomycetes</taxon>
        <taxon>Jiangellales</taxon>
        <taxon>Jiangellaceae</taxon>
        <taxon>Phytoactinopolyspora</taxon>
    </lineage>
</organism>
<keyword evidence="7" id="KW-1185">Reference proteome</keyword>
<name>A0A329QRW3_9ACTN</name>
<dbReference type="PANTHER" id="PTHR43343:SF3">
    <property type="entry name" value="PROTEASE DO-LIKE 8, CHLOROPLASTIC"/>
    <property type="match status" value="1"/>
</dbReference>
<dbReference type="InterPro" id="IPR036034">
    <property type="entry name" value="PDZ_sf"/>
</dbReference>
<reference evidence="6 7" key="1">
    <citation type="submission" date="2018-06" db="EMBL/GenBank/DDBJ databases">
        <title>Phytoactinopolyspora halophila sp. nov., a novel halophilic actinomycete isolated from a saline soil in China.</title>
        <authorList>
            <person name="Tang S.-K."/>
        </authorList>
    </citation>
    <scope>NUCLEOTIDE SEQUENCE [LARGE SCALE GENOMIC DNA]</scope>
    <source>
        <strain evidence="6 7">YIM 96934</strain>
    </source>
</reference>
<dbReference type="GO" id="GO:0004252">
    <property type="term" value="F:serine-type endopeptidase activity"/>
    <property type="evidence" value="ECO:0007669"/>
    <property type="project" value="InterPro"/>
</dbReference>